<name>A0A238BSS7_9BILA</name>
<sequence>MTHYNEDTSTHTGATHIFFPNRGTPLGGTSGNVPTPNHDTTHCMPDSQSEGERKRQVGDDRQKRSERVSDTTVFRTITLGPLMVAACHLKRSSRKKQEFGSHHCFCATIVCYGLRKILKYVGKYVHQPTNITQKSTIKVMEKLNERRKTKTKIELSRANT</sequence>
<dbReference type="Proteomes" id="UP000242913">
    <property type="component" value="Unassembled WGS sequence"/>
</dbReference>
<gene>
    <name evidence="2" type="ORF">X798_04617</name>
</gene>
<proteinExistence type="predicted"/>
<evidence type="ECO:0000313" key="3">
    <source>
        <dbReference type="Proteomes" id="UP000242913"/>
    </source>
</evidence>
<evidence type="ECO:0000256" key="1">
    <source>
        <dbReference type="SAM" id="MobiDB-lite"/>
    </source>
</evidence>
<accession>A0A238BSS7</accession>
<feature type="region of interest" description="Disordered" evidence="1">
    <location>
        <begin position="1"/>
        <end position="70"/>
    </location>
</feature>
<dbReference type="EMBL" id="KZ270009">
    <property type="protein sequence ID" value="OZC08417.1"/>
    <property type="molecule type" value="Genomic_DNA"/>
</dbReference>
<evidence type="ECO:0000313" key="2">
    <source>
        <dbReference type="EMBL" id="OZC08417.1"/>
    </source>
</evidence>
<organism evidence="2 3">
    <name type="scientific">Onchocerca flexuosa</name>
    <dbReference type="NCBI Taxonomy" id="387005"/>
    <lineage>
        <taxon>Eukaryota</taxon>
        <taxon>Metazoa</taxon>
        <taxon>Ecdysozoa</taxon>
        <taxon>Nematoda</taxon>
        <taxon>Chromadorea</taxon>
        <taxon>Rhabditida</taxon>
        <taxon>Spirurina</taxon>
        <taxon>Spiruromorpha</taxon>
        <taxon>Filarioidea</taxon>
        <taxon>Onchocercidae</taxon>
        <taxon>Onchocerca</taxon>
    </lineage>
</organism>
<keyword evidence="3" id="KW-1185">Reference proteome</keyword>
<protein>
    <submittedName>
        <fullName evidence="2">Uncharacterized protein</fullName>
    </submittedName>
</protein>
<feature type="compositionally biased region" description="Basic and acidic residues" evidence="1">
    <location>
        <begin position="50"/>
        <end position="69"/>
    </location>
</feature>
<reference evidence="2 3" key="1">
    <citation type="submission" date="2015-12" db="EMBL/GenBank/DDBJ databases">
        <title>Draft genome of the nematode, Onchocerca flexuosa.</title>
        <authorList>
            <person name="Mitreva M."/>
        </authorList>
    </citation>
    <scope>NUCLEOTIDE SEQUENCE [LARGE SCALE GENOMIC DNA]</scope>
    <source>
        <strain evidence="2">Red Deer</strain>
    </source>
</reference>
<dbReference type="AlphaFoldDB" id="A0A238BSS7"/>